<reference evidence="2 3" key="1">
    <citation type="submission" date="2023-07" db="EMBL/GenBank/DDBJ databases">
        <title>Sequencing the genomes of 1000 actinobacteria strains.</title>
        <authorList>
            <person name="Klenk H.-P."/>
        </authorList>
    </citation>
    <scope>NUCLEOTIDE SEQUENCE [LARGE SCALE GENOMIC DNA]</scope>
    <source>
        <strain evidence="2 3">DSM 19515</strain>
    </source>
</reference>
<gene>
    <name evidence="2" type="ORF">J2S45_000758</name>
</gene>
<protein>
    <submittedName>
        <fullName evidence="2">Uncharacterized protein</fullName>
    </submittedName>
</protein>
<dbReference type="RefSeq" id="WP_307634590.1">
    <property type="nucleotide sequence ID" value="NZ_JAUSQL010000001.1"/>
</dbReference>
<evidence type="ECO:0000313" key="2">
    <source>
        <dbReference type="EMBL" id="MDP9832079.1"/>
    </source>
</evidence>
<dbReference type="EMBL" id="JAUSQL010000001">
    <property type="protein sequence ID" value="MDP9832079.1"/>
    <property type="molecule type" value="Genomic_DNA"/>
</dbReference>
<sequence length="164" mass="18447">MRRNNPGLFNDGVFAKDSQFRSPAWVKAKESTRRRRENIKLATGTSGGGGAKPPKLPTSGRPFWEADPDDGSLPDAHIAPPGFRMPFTRKTRPRATYERAEHALSRHASDAVITSEVQTFSQQTLMTSKQSNMSWIGLPIWVNQSMRANDFILMLRFKAFIPML</sequence>
<evidence type="ECO:0000256" key="1">
    <source>
        <dbReference type="SAM" id="MobiDB-lite"/>
    </source>
</evidence>
<name>A0ABT9PI66_9ACTO</name>
<proteinExistence type="predicted"/>
<dbReference type="Proteomes" id="UP001230145">
    <property type="component" value="Unassembled WGS sequence"/>
</dbReference>
<feature type="region of interest" description="Disordered" evidence="1">
    <location>
        <begin position="23"/>
        <end position="88"/>
    </location>
</feature>
<keyword evidence="3" id="KW-1185">Reference proteome</keyword>
<comment type="caution">
    <text evidence="2">The sequence shown here is derived from an EMBL/GenBank/DDBJ whole genome shotgun (WGS) entry which is preliminary data.</text>
</comment>
<evidence type="ECO:0000313" key="3">
    <source>
        <dbReference type="Proteomes" id="UP001230145"/>
    </source>
</evidence>
<organism evidence="2 3">
    <name type="scientific">Trueperella abortisuis</name>
    <dbReference type="NCBI Taxonomy" id="445930"/>
    <lineage>
        <taxon>Bacteria</taxon>
        <taxon>Bacillati</taxon>
        <taxon>Actinomycetota</taxon>
        <taxon>Actinomycetes</taxon>
        <taxon>Actinomycetales</taxon>
        <taxon>Actinomycetaceae</taxon>
        <taxon>Trueperella</taxon>
    </lineage>
</organism>
<accession>A0ABT9PI66</accession>